<evidence type="ECO:0000313" key="3">
    <source>
        <dbReference type="Proteomes" id="UP000178912"/>
    </source>
</evidence>
<dbReference type="GO" id="GO:0005737">
    <property type="term" value="C:cytoplasm"/>
    <property type="evidence" value="ECO:0007669"/>
    <property type="project" value="TreeGrafter"/>
</dbReference>
<evidence type="ECO:0000313" key="2">
    <source>
        <dbReference type="EMBL" id="CZS94528.1"/>
    </source>
</evidence>
<protein>
    <recommendedName>
        <fullName evidence="4">Phosphoglycerate mutase</fullName>
    </recommendedName>
</protein>
<dbReference type="CDD" id="cd07067">
    <property type="entry name" value="HP_PGM_like"/>
    <property type="match status" value="1"/>
</dbReference>
<organism evidence="2 3">
    <name type="scientific">Rhynchosporium agropyri</name>
    <dbReference type="NCBI Taxonomy" id="914238"/>
    <lineage>
        <taxon>Eukaryota</taxon>
        <taxon>Fungi</taxon>
        <taxon>Dikarya</taxon>
        <taxon>Ascomycota</taxon>
        <taxon>Pezizomycotina</taxon>
        <taxon>Leotiomycetes</taxon>
        <taxon>Helotiales</taxon>
        <taxon>Ploettnerulaceae</taxon>
        <taxon>Rhynchosporium</taxon>
    </lineage>
</organism>
<dbReference type="InterPro" id="IPR013078">
    <property type="entry name" value="His_Pase_superF_clade-1"/>
</dbReference>
<dbReference type="InterPro" id="IPR029033">
    <property type="entry name" value="His_PPase_superfam"/>
</dbReference>
<name>A0A1E1K8X2_9HELO</name>
<dbReference type="PANTHER" id="PTHR48100:SF24">
    <property type="entry name" value="PHOSPHOGLYCERATE MUTASE"/>
    <property type="match status" value="1"/>
</dbReference>
<evidence type="ECO:0008006" key="4">
    <source>
        <dbReference type="Google" id="ProtNLM"/>
    </source>
</evidence>
<keyword evidence="3" id="KW-1185">Reference proteome</keyword>
<evidence type="ECO:0000256" key="1">
    <source>
        <dbReference type="SAM" id="MobiDB-lite"/>
    </source>
</evidence>
<dbReference type="Gene3D" id="3.40.50.1240">
    <property type="entry name" value="Phosphoglycerate mutase-like"/>
    <property type="match status" value="1"/>
</dbReference>
<dbReference type="SUPFAM" id="SSF53254">
    <property type="entry name" value="Phosphoglycerate mutase-like"/>
    <property type="match status" value="1"/>
</dbReference>
<dbReference type="SMART" id="SM00855">
    <property type="entry name" value="PGAM"/>
    <property type="match status" value="1"/>
</dbReference>
<gene>
    <name evidence="2" type="ORF">RAG0_04475</name>
</gene>
<proteinExistence type="predicted"/>
<dbReference type="OrthoDB" id="496981at2759"/>
<dbReference type="InterPro" id="IPR050275">
    <property type="entry name" value="PGM_Phosphatase"/>
</dbReference>
<dbReference type="PANTHER" id="PTHR48100">
    <property type="entry name" value="BROAD-SPECIFICITY PHOSPHATASE YOR283W-RELATED"/>
    <property type="match status" value="1"/>
</dbReference>
<dbReference type="Pfam" id="PF00300">
    <property type="entry name" value="His_Phos_1"/>
    <property type="match status" value="1"/>
</dbReference>
<accession>A0A1E1K8X2</accession>
<dbReference type="EMBL" id="FJUX01000019">
    <property type="protein sequence ID" value="CZS94528.1"/>
    <property type="molecule type" value="Genomic_DNA"/>
</dbReference>
<dbReference type="AlphaFoldDB" id="A0A1E1K8X2"/>
<dbReference type="Proteomes" id="UP000178912">
    <property type="component" value="Unassembled WGS sequence"/>
</dbReference>
<dbReference type="GO" id="GO:0016791">
    <property type="term" value="F:phosphatase activity"/>
    <property type="evidence" value="ECO:0007669"/>
    <property type="project" value="TreeGrafter"/>
</dbReference>
<feature type="region of interest" description="Disordered" evidence="1">
    <location>
        <begin position="198"/>
        <end position="236"/>
    </location>
</feature>
<reference evidence="3" key="1">
    <citation type="submission" date="2016-03" db="EMBL/GenBank/DDBJ databases">
        <authorList>
            <person name="Guldener U."/>
        </authorList>
    </citation>
    <scope>NUCLEOTIDE SEQUENCE [LARGE SCALE GENOMIC DNA]</scope>
    <source>
        <strain evidence="3">04CH-RAC-A.6.1</strain>
    </source>
</reference>
<sequence>MAPTIVLIRHAQAQHNYTIPDPPLTELGFGEQCDALAKHLENELPLAQEIELIVVSPMRRTLQTAQQGLGWLMKRGVPVILKAEFQENSAKPCDTGSSISEMAKEWPQFDWSTVDPKFPTNDGIYECTREGLTARGKAARNFLRNRPEKVIAVVSHAGFLRTSVCSRRFENADFRIFDFGKEEEADIPALVEWELTETKGGGLGKSEKGVFELNDGDYDPEQKKAAPEEVVSENPA</sequence>